<accession>A0A941FN88</accession>
<evidence type="ECO:0000313" key="1">
    <source>
        <dbReference type="EMBL" id="MBR8645904.1"/>
    </source>
</evidence>
<sequence length="48" mass="5803">MRIGVGYLNTEVQDWHYENPTVIEFIDLELFLNYIKEKREDQIQGGRM</sequence>
<proteinExistence type="predicted"/>
<name>A0A941FN88_9BACI</name>
<comment type="caution">
    <text evidence="1">The sequence shown here is derived from an EMBL/GenBank/DDBJ whole genome shotgun (WGS) entry which is preliminary data.</text>
</comment>
<evidence type="ECO:0000313" key="2">
    <source>
        <dbReference type="Proteomes" id="UP000680045"/>
    </source>
</evidence>
<dbReference type="AlphaFoldDB" id="A0A941FN88"/>
<reference evidence="1" key="1">
    <citation type="submission" date="2021-04" db="EMBL/GenBank/DDBJ databases">
        <title>Whole genome sequencing of Enterococci isolates from hospitalized patients.</title>
        <authorList>
            <person name="Ogoti B.M."/>
            <person name="Onyambu F.G."/>
        </authorList>
    </citation>
    <scope>NUCLEOTIDE SEQUENCE</scope>
    <source>
        <strain evidence="1">242</strain>
    </source>
</reference>
<organism evidence="1 2">
    <name type="scientific">Peribacillus frigoritolerans</name>
    <dbReference type="NCBI Taxonomy" id="450367"/>
    <lineage>
        <taxon>Bacteria</taxon>
        <taxon>Bacillati</taxon>
        <taxon>Bacillota</taxon>
        <taxon>Bacilli</taxon>
        <taxon>Bacillales</taxon>
        <taxon>Bacillaceae</taxon>
        <taxon>Peribacillus</taxon>
    </lineage>
</organism>
<dbReference type="Proteomes" id="UP000680045">
    <property type="component" value="Unassembled WGS sequence"/>
</dbReference>
<dbReference type="EMBL" id="JAGTPW010000056">
    <property type="protein sequence ID" value="MBR8645904.1"/>
    <property type="molecule type" value="Genomic_DNA"/>
</dbReference>
<gene>
    <name evidence="1" type="ORF">KEH51_23780</name>
</gene>
<protein>
    <submittedName>
        <fullName evidence="1">Uncharacterized protein</fullName>
    </submittedName>
</protein>